<feature type="compositionally biased region" description="Basic and acidic residues" evidence="1">
    <location>
        <begin position="310"/>
        <end position="322"/>
    </location>
</feature>
<feature type="compositionally biased region" description="Polar residues" evidence="1">
    <location>
        <begin position="122"/>
        <end position="133"/>
    </location>
</feature>
<evidence type="ECO:0000313" key="3">
    <source>
        <dbReference type="Proteomes" id="UP000093712"/>
    </source>
</evidence>
<feature type="compositionally biased region" description="Polar residues" evidence="1">
    <location>
        <begin position="66"/>
        <end position="89"/>
    </location>
</feature>
<comment type="caution">
    <text evidence="2">The sequence shown here is derived from an EMBL/GenBank/DDBJ whole genome shotgun (WGS) entry which is preliminary data.</text>
</comment>
<feature type="region of interest" description="Disordered" evidence="1">
    <location>
        <begin position="295"/>
        <end position="357"/>
    </location>
</feature>
<feature type="compositionally biased region" description="Basic and acidic residues" evidence="1">
    <location>
        <begin position="394"/>
        <end position="404"/>
    </location>
</feature>
<protein>
    <submittedName>
        <fullName evidence="2">Uncharacterized protein</fullName>
    </submittedName>
</protein>
<accession>A0AA91IXJ2</accession>
<gene>
    <name evidence="2" type="ORF">A5649_05535</name>
</gene>
<name>A0AA91IXJ2_9MYCO</name>
<sequence length="426" mass="45322">MPTHTTDTATATGATIATQPTGTAIAAHIIEADRAGATGTAGATGAPGATGPTHAAQTEDEPGRTPGTTVPAQTADETVASGSAVQRPQDTIETRIARRAGRAGPTSTTIATETEQADHITAGTTITASNQRVNGGPAGATGAAVSEQPTAGATGAAIGAVSTHTAGAAVAEHARSTTGTTDTPSDPGHPRSTSTTITEQEAAITEVSKPSGGTEDRVIGPGEPIDTVADQLPTEQVHKRLVHQVQKLLITSNEILRQVVQRQIHVIVIKRRHRHIELLKRLKQEVARIRRTRIRPPRPHIGSGIPIRQSRPEHRVEQILDVRRRHRHRPHPEPQKRRHNTRRTHHTPTRRTPTGRTKNVAAHLLAHRTAKGLAVVLTSHVLPAPGTACPQPEEADRFREDGSYRRVAGPATRKRREVSCRGKLAT</sequence>
<dbReference type="EMBL" id="LZME01000098">
    <property type="protein sequence ID" value="OBK83939.1"/>
    <property type="molecule type" value="Genomic_DNA"/>
</dbReference>
<organism evidence="2 3">
    <name type="scientific">Mycolicibacter heraklionensis</name>
    <dbReference type="NCBI Taxonomy" id="512402"/>
    <lineage>
        <taxon>Bacteria</taxon>
        <taxon>Bacillati</taxon>
        <taxon>Actinomycetota</taxon>
        <taxon>Actinomycetes</taxon>
        <taxon>Mycobacteriales</taxon>
        <taxon>Mycobacteriaceae</taxon>
        <taxon>Mycolicibacter</taxon>
    </lineage>
</organism>
<feature type="region of interest" description="Disordered" evidence="1">
    <location>
        <begin position="164"/>
        <end position="198"/>
    </location>
</feature>
<feature type="region of interest" description="Disordered" evidence="1">
    <location>
        <begin position="387"/>
        <end position="426"/>
    </location>
</feature>
<proteinExistence type="predicted"/>
<feature type="region of interest" description="Disordered" evidence="1">
    <location>
        <begin position="36"/>
        <end position="147"/>
    </location>
</feature>
<feature type="compositionally biased region" description="Basic residues" evidence="1">
    <location>
        <begin position="323"/>
        <end position="349"/>
    </location>
</feature>
<evidence type="ECO:0000313" key="2">
    <source>
        <dbReference type="EMBL" id="OBK83939.1"/>
    </source>
</evidence>
<evidence type="ECO:0000256" key="1">
    <source>
        <dbReference type="SAM" id="MobiDB-lite"/>
    </source>
</evidence>
<dbReference type="Proteomes" id="UP000093712">
    <property type="component" value="Unassembled WGS sequence"/>
</dbReference>
<dbReference type="AlphaFoldDB" id="A0AA91IXJ2"/>
<feature type="compositionally biased region" description="Polar residues" evidence="1">
    <location>
        <begin position="105"/>
        <end position="114"/>
    </location>
</feature>
<reference evidence="2 3" key="1">
    <citation type="submission" date="2016-06" db="EMBL/GenBank/DDBJ databases">
        <authorList>
            <person name="Sutton G."/>
            <person name="Brinkac L."/>
            <person name="Sanka R."/>
            <person name="Adams M."/>
            <person name="Lau E."/>
            <person name="Garcia-Basteiro A."/>
            <person name="Lopez-Varela E."/>
            <person name="Palencia S."/>
        </authorList>
    </citation>
    <scope>NUCLEOTIDE SEQUENCE [LARGE SCALE GENOMIC DNA]</scope>
    <source>
        <strain evidence="2 3">1211594.5</strain>
    </source>
</reference>
<feature type="compositionally biased region" description="Low complexity" evidence="1">
    <location>
        <begin position="36"/>
        <end position="56"/>
    </location>
</feature>
<feature type="compositionally biased region" description="Low complexity" evidence="1">
    <location>
        <begin position="176"/>
        <end position="198"/>
    </location>
</feature>